<name>A0A8X7CHH8_9ARAC</name>
<dbReference type="Pfam" id="PF01359">
    <property type="entry name" value="Transposase_1"/>
    <property type="match status" value="1"/>
</dbReference>
<dbReference type="PANTHER" id="PTHR46060">
    <property type="entry name" value="MARINER MOS1 TRANSPOSASE-LIKE PROTEIN"/>
    <property type="match status" value="1"/>
</dbReference>
<dbReference type="InterPro" id="IPR001888">
    <property type="entry name" value="Transposase_1"/>
</dbReference>
<dbReference type="EMBL" id="BMAV01015428">
    <property type="protein sequence ID" value="GFY64852.1"/>
    <property type="molecule type" value="Genomic_DNA"/>
</dbReference>
<organism evidence="2 3">
    <name type="scientific">Trichonephila inaurata madagascariensis</name>
    <dbReference type="NCBI Taxonomy" id="2747483"/>
    <lineage>
        <taxon>Eukaryota</taxon>
        <taxon>Metazoa</taxon>
        <taxon>Ecdysozoa</taxon>
        <taxon>Arthropoda</taxon>
        <taxon>Chelicerata</taxon>
        <taxon>Arachnida</taxon>
        <taxon>Araneae</taxon>
        <taxon>Araneomorphae</taxon>
        <taxon>Entelegynae</taxon>
        <taxon>Araneoidea</taxon>
        <taxon>Nephilidae</taxon>
        <taxon>Trichonephila</taxon>
        <taxon>Trichonephila inaurata</taxon>
    </lineage>
</organism>
<evidence type="ECO:0000256" key="1">
    <source>
        <dbReference type="SAM" id="MobiDB-lite"/>
    </source>
</evidence>
<protein>
    <submittedName>
        <fullName evidence="2">Histone-lysine N-methyltransferase SETMAR</fullName>
    </submittedName>
</protein>
<keyword evidence="3" id="KW-1185">Reference proteome</keyword>
<accession>A0A8X7CHH8</accession>
<dbReference type="OrthoDB" id="6433790at2759"/>
<comment type="caution">
    <text evidence="2">The sequence shown here is derived from an EMBL/GenBank/DDBJ whole genome shotgun (WGS) entry which is preliminary data.</text>
</comment>
<evidence type="ECO:0000313" key="2">
    <source>
        <dbReference type="EMBL" id="GFY64852.1"/>
    </source>
</evidence>
<evidence type="ECO:0000313" key="3">
    <source>
        <dbReference type="Proteomes" id="UP000886998"/>
    </source>
</evidence>
<gene>
    <name evidence="2" type="primary">X975_26259</name>
    <name evidence="2" type="ORF">TNIN_466081</name>
</gene>
<proteinExistence type="predicted"/>
<sequence length="115" mass="13358">MAQRLELSLEHLVRYHEDGNDLLFRIVTRDELWVHHFTPEAKVSRMEWKNQPSPVRKQFKTTPSAYKVLLTVFWDAQGVLLLDFLEGPPPSHIPISQLARQQTRDKASPEKKADG</sequence>
<feature type="region of interest" description="Disordered" evidence="1">
    <location>
        <begin position="93"/>
        <end position="115"/>
    </location>
</feature>
<dbReference type="AlphaFoldDB" id="A0A8X7CHH8"/>
<dbReference type="Proteomes" id="UP000886998">
    <property type="component" value="Unassembled WGS sequence"/>
</dbReference>
<dbReference type="Gene3D" id="3.30.420.10">
    <property type="entry name" value="Ribonuclease H-like superfamily/Ribonuclease H"/>
    <property type="match status" value="1"/>
</dbReference>
<feature type="compositionally biased region" description="Basic and acidic residues" evidence="1">
    <location>
        <begin position="102"/>
        <end position="115"/>
    </location>
</feature>
<reference evidence="2" key="1">
    <citation type="submission" date="2020-08" db="EMBL/GenBank/DDBJ databases">
        <title>Multicomponent nature underlies the extraordinary mechanical properties of spider dragline silk.</title>
        <authorList>
            <person name="Kono N."/>
            <person name="Nakamura H."/>
            <person name="Mori M."/>
            <person name="Yoshida Y."/>
            <person name="Ohtoshi R."/>
            <person name="Malay A.D."/>
            <person name="Moran D.A.P."/>
            <person name="Tomita M."/>
            <person name="Numata K."/>
            <person name="Arakawa K."/>
        </authorList>
    </citation>
    <scope>NUCLEOTIDE SEQUENCE</scope>
</reference>
<dbReference type="InterPro" id="IPR036397">
    <property type="entry name" value="RNaseH_sf"/>
</dbReference>
<dbReference type="GO" id="GO:0003676">
    <property type="term" value="F:nucleic acid binding"/>
    <property type="evidence" value="ECO:0007669"/>
    <property type="project" value="InterPro"/>
</dbReference>
<dbReference type="InterPro" id="IPR052709">
    <property type="entry name" value="Transposase-MT_Hybrid"/>
</dbReference>
<dbReference type="PANTHER" id="PTHR46060:SF1">
    <property type="entry name" value="MARINER MOS1 TRANSPOSASE-LIKE PROTEIN"/>
    <property type="match status" value="1"/>
</dbReference>